<dbReference type="RefSeq" id="WP_344147849.1">
    <property type="nucleotide sequence ID" value="NZ_BAAAQR010000001.1"/>
</dbReference>
<organism evidence="1 2">
    <name type="scientific">Nocardioides koreensis</name>
    <dbReference type="NCBI Taxonomy" id="433651"/>
    <lineage>
        <taxon>Bacteria</taxon>
        <taxon>Bacillati</taxon>
        <taxon>Actinomycetota</taxon>
        <taxon>Actinomycetes</taxon>
        <taxon>Propionibacteriales</taxon>
        <taxon>Nocardioidaceae</taxon>
        <taxon>Nocardioides</taxon>
    </lineage>
</organism>
<sequence>MTEEFRCAAASLRDAEPMVGTAPEDGTWLFVEEPGPWGRKAVAESRLPEDVRALLDGIEDVRVQLVRRHGGVSGPGVRVFAAHLAPTPRVWTTVLDDVRDLPALDVAGLRDGAPDLTSYDGPLWLVCTNGRRDRCCAETGRPVAAALAARWPEETWETTHLGGHRFAGTLLALPSGVALGRLDAGSAVTACKELEAGRLPTETVRGRAGRPAVAQVAELHARAELGLDRLDAVRVGSVDGDTVVLTAGDDVWAVEVGRTPTELRRQSCADLSTKPGWEYHVRSWVQLSRVTPPRTQEDA</sequence>
<proteinExistence type="predicted"/>
<comment type="caution">
    <text evidence="1">The sequence shown here is derived from an EMBL/GenBank/DDBJ whole genome shotgun (WGS) entry which is preliminary data.</text>
</comment>
<evidence type="ECO:0000313" key="1">
    <source>
        <dbReference type="EMBL" id="GAA2139168.1"/>
    </source>
</evidence>
<name>A0ABP5L1Y4_9ACTN</name>
<dbReference type="EMBL" id="BAAAQR010000001">
    <property type="protein sequence ID" value="GAA2139168.1"/>
    <property type="molecule type" value="Genomic_DNA"/>
</dbReference>
<protein>
    <submittedName>
        <fullName evidence="1">Sucrase ferredoxin</fullName>
    </submittedName>
</protein>
<dbReference type="Proteomes" id="UP001501771">
    <property type="component" value="Unassembled WGS sequence"/>
</dbReference>
<dbReference type="InterPro" id="IPR036249">
    <property type="entry name" value="Thioredoxin-like_sf"/>
</dbReference>
<dbReference type="CDD" id="cd03062">
    <property type="entry name" value="TRX_Fd_Sucrase"/>
    <property type="match status" value="1"/>
</dbReference>
<reference evidence="2" key="1">
    <citation type="journal article" date="2019" name="Int. J. Syst. Evol. Microbiol.">
        <title>The Global Catalogue of Microorganisms (GCM) 10K type strain sequencing project: providing services to taxonomists for standard genome sequencing and annotation.</title>
        <authorList>
            <consortium name="The Broad Institute Genomics Platform"/>
            <consortium name="The Broad Institute Genome Sequencing Center for Infectious Disease"/>
            <person name="Wu L."/>
            <person name="Ma J."/>
        </authorList>
    </citation>
    <scope>NUCLEOTIDE SEQUENCE [LARGE SCALE GENOMIC DNA]</scope>
    <source>
        <strain evidence="2">JCM 16022</strain>
    </source>
</reference>
<dbReference type="InterPro" id="IPR009737">
    <property type="entry name" value="Aim32/Apd1-like"/>
</dbReference>
<accession>A0ABP5L1Y4</accession>
<evidence type="ECO:0000313" key="2">
    <source>
        <dbReference type="Proteomes" id="UP001501771"/>
    </source>
</evidence>
<dbReference type="SUPFAM" id="SSF52833">
    <property type="entry name" value="Thioredoxin-like"/>
    <property type="match status" value="1"/>
</dbReference>
<gene>
    <name evidence="1" type="ORF">GCM10009844_07770</name>
</gene>
<dbReference type="Pfam" id="PF06999">
    <property type="entry name" value="Suc_Fer-like"/>
    <property type="match status" value="1"/>
</dbReference>
<keyword evidence="2" id="KW-1185">Reference proteome</keyword>